<comment type="caution">
    <text evidence="8">The sequence shown here is derived from an EMBL/GenBank/DDBJ whole genome shotgun (WGS) entry which is preliminary data.</text>
</comment>
<dbReference type="RefSeq" id="WP_141451643.1">
    <property type="nucleotide sequence ID" value="NZ_CP038143.1"/>
</dbReference>
<dbReference type="SUPFAM" id="SSF51905">
    <property type="entry name" value="FAD/NAD(P)-binding domain"/>
    <property type="match status" value="1"/>
</dbReference>
<keyword evidence="3" id="KW-0285">Flavoprotein</keyword>
<proteinExistence type="inferred from homology"/>
<feature type="domain" description="FAD/NAD(P)-binding" evidence="7">
    <location>
        <begin position="6"/>
        <end position="315"/>
    </location>
</feature>
<dbReference type="AlphaFoldDB" id="A0A506ULX8"/>
<dbReference type="PRINTS" id="PR00368">
    <property type="entry name" value="FADPNR"/>
</dbReference>
<evidence type="ECO:0000256" key="1">
    <source>
        <dbReference type="ARBA" id="ARBA00001974"/>
    </source>
</evidence>
<dbReference type="OrthoDB" id="9781621at2"/>
<dbReference type="EMBL" id="SORZ01000002">
    <property type="protein sequence ID" value="TPW34354.1"/>
    <property type="molecule type" value="Genomic_DNA"/>
</dbReference>
<dbReference type="GO" id="GO:0019646">
    <property type="term" value="P:aerobic electron transport chain"/>
    <property type="evidence" value="ECO:0007669"/>
    <property type="project" value="TreeGrafter"/>
</dbReference>
<dbReference type="Pfam" id="PF07992">
    <property type="entry name" value="Pyr_redox_2"/>
    <property type="match status" value="1"/>
</dbReference>
<sequence>MSSKTRVLILGGGIGGMDVAIELHHTPDVQVTLVDRNPVHVWKPALHEFAAGTLPTQGNLFPFTKLGKRFGFTFVQGAPAAIDRQARTVTLENGEVLPYDKLVVALGARANDFGTPGAQENCFFLDNINEAHALNETLRRDLNRARETGQRLEAVIIGGGATGVQLAAELCEAIDRAPGFGRQERQKLLKLTLIEAAPRVLGPFPESVSAGVQNQLRKIGVDVITSGMVSAIKDNGIELKDGRFIPASLRIWAAGVKAAQATSLFEGLEMNRGGQLVVTPTLQTTRDADIFAVGDCSFIAAHPVPPTAQVARQEGIYVGKTAIPDVIAGREPPPFVYHDRGAVVTLAHYNAWGMLPNREGGNRPFGGHGLGTYVAEVLHEGLYRRHQVGLSGFPTALKAGLCHFFHPPRPDLKAPQPGKAASQLH</sequence>
<name>A0A506ULX8_9PROT</name>
<evidence type="ECO:0000256" key="6">
    <source>
        <dbReference type="SAM" id="Coils"/>
    </source>
</evidence>
<keyword evidence="9" id="KW-1185">Reference proteome</keyword>
<evidence type="ECO:0000256" key="4">
    <source>
        <dbReference type="ARBA" id="ARBA00022827"/>
    </source>
</evidence>
<feature type="coiled-coil region" evidence="6">
    <location>
        <begin position="128"/>
        <end position="155"/>
    </location>
</feature>
<evidence type="ECO:0000313" key="8">
    <source>
        <dbReference type="EMBL" id="TPW34354.1"/>
    </source>
</evidence>
<keyword evidence="4" id="KW-0274">FAD</keyword>
<dbReference type="GO" id="GO:0003955">
    <property type="term" value="F:NAD(P)H dehydrogenase (quinone) activity"/>
    <property type="evidence" value="ECO:0007669"/>
    <property type="project" value="TreeGrafter"/>
</dbReference>
<comment type="similarity">
    <text evidence="2">Belongs to the NADH dehydrogenase family.</text>
</comment>
<gene>
    <name evidence="8" type="ORF">E3202_07645</name>
</gene>
<reference evidence="8 9" key="1">
    <citation type="submission" date="2019-03" db="EMBL/GenBank/DDBJ databases">
        <title>The complete genome sequence of Neokomagataea sp. Jb2 NBRC113641.</title>
        <authorList>
            <person name="Chua K.-O."/>
            <person name="Chan K.-G."/>
            <person name="See-Too W.-S."/>
        </authorList>
    </citation>
    <scope>NUCLEOTIDE SEQUENCE [LARGE SCALE GENOMIC DNA]</scope>
    <source>
        <strain evidence="8 9">Jb2</strain>
    </source>
</reference>
<dbReference type="Proteomes" id="UP000315037">
    <property type="component" value="Unassembled WGS sequence"/>
</dbReference>
<evidence type="ECO:0000259" key="7">
    <source>
        <dbReference type="Pfam" id="PF07992"/>
    </source>
</evidence>
<keyword evidence="5" id="KW-0560">Oxidoreductase</keyword>
<dbReference type="PANTHER" id="PTHR42913">
    <property type="entry name" value="APOPTOSIS-INDUCING FACTOR 1"/>
    <property type="match status" value="1"/>
</dbReference>
<evidence type="ECO:0000256" key="2">
    <source>
        <dbReference type="ARBA" id="ARBA00005272"/>
    </source>
</evidence>
<dbReference type="InterPro" id="IPR051169">
    <property type="entry name" value="NADH-Q_oxidoreductase"/>
</dbReference>
<protein>
    <submittedName>
        <fullName evidence="8">NAD(P)/FAD-dependent oxidoreductase</fullName>
    </submittedName>
</protein>
<evidence type="ECO:0000313" key="9">
    <source>
        <dbReference type="Proteomes" id="UP000315037"/>
    </source>
</evidence>
<dbReference type="InterPro" id="IPR023753">
    <property type="entry name" value="FAD/NAD-binding_dom"/>
</dbReference>
<organism evidence="8 9">
    <name type="scientific">Oecophyllibacter saccharovorans</name>
    <dbReference type="NCBI Taxonomy" id="2558360"/>
    <lineage>
        <taxon>Bacteria</taxon>
        <taxon>Pseudomonadati</taxon>
        <taxon>Pseudomonadota</taxon>
        <taxon>Alphaproteobacteria</taxon>
        <taxon>Acetobacterales</taxon>
        <taxon>Acetobacteraceae</taxon>
        <taxon>Oecophyllibacter</taxon>
    </lineage>
</organism>
<dbReference type="PANTHER" id="PTHR42913:SF3">
    <property type="entry name" value="64 KDA MITOCHONDRIAL NADH DEHYDROGENASE (EUROFUNG)"/>
    <property type="match status" value="1"/>
</dbReference>
<dbReference type="InterPro" id="IPR036188">
    <property type="entry name" value="FAD/NAD-bd_sf"/>
</dbReference>
<evidence type="ECO:0000256" key="3">
    <source>
        <dbReference type="ARBA" id="ARBA00022630"/>
    </source>
</evidence>
<dbReference type="Gene3D" id="3.50.50.100">
    <property type="match status" value="1"/>
</dbReference>
<evidence type="ECO:0000256" key="5">
    <source>
        <dbReference type="ARBA" id="ARBA00023002"/>
    </source>
</evidence>
<comment type="cofactor">
    <cofactor evidence="1">
        <name>FAD</name>
        <dbReference type="ChEBI" id="CHEBI:57692"/>
    </cofactor>
</comment>
<keyword evidence="6" id="KW-0175">Coiled coil</keyword>
<accession>A0A506ULX8</accession>